<feature type="compositionally biased region" description="Basic and acidic residues" evidence="1">
    <location>
        <begin position="184"/>
        <end position="203"/>
    </location>
</feature>
<feature type="compositionally biased region" description="Basic and acidic residues" evidence="1">
    <location>
        <begin position="91"/>
        <end position="103"/>
    </location>
</feature>
<feature type="compositionally biased region" description="Basic and acidic residues" evidence="1">
    <location>
        <begin position="212"/>
        <end position="278"/>
    </location>
</feature>
<name>A0A199VK53_ANACO</name>
<feature type="compositionally biased region" description="Basic and acidic residues" evidence="1">
    <location>
        <begin position="17"/>
        <end position="29"/>
    </location>
</feature>
<evidence type="ECO:0000256" key="1">
    <source>
        <dbReference type="SAM" id="MobiDB-lite"/>
    </source>
</evidence>
<evidence type="ECO:0000313" key="3">
    <source>
        <dbReference type="Proteomes" id="UP000092600"/>
    </source>
</evidence>
<sequence length="613" mass="68200">MAVSTSSTQIIPLQRTKNLDDGVESREGEVIGGGGPDENENERDGGGEEAGPDVDDGGRPAPPPHEALGEGVEVRQHPEAEEHPAQQLAPLRDHAVHRADHPHRDRHHVHHDDRDRRHHQRRPLHRVQVRELVVPLLAGRLGGERKRDLHPGDDLQQPLQHRREVRARPPDEPELLVPPPLLEPDPRPPDLERREEEERHGDGEEVGEEGDVERLHDELPREERERREEAVGDEERGGEGVDADVQVRDPLQHLHPGPREERVVPREEDLHGPRRPPEHLLQPVGQVDGRRPAERVAPRGHAVHRPPPPVVHPVPGHHVLRHRPVDPPHPPPPLRLLLVPARHHADALRHHRRVQAPPRDQQSARRPPVLHRRVVPQGPPLELRHRDRLDQEARLPEPSRKGRQVHRAAAVVQVGRPESPSLFRADAADLALFSRVVLFGARRVEAVEGGAAKEAAGSHVDGALKAVEGAHVDVEEDGVVVGVAVRGVDPLEPLRELDVADAVPAAVHHEAHALAERLGVVHVVVAVEVEDERAVGHDGGRADQGVHRPRLLVVVVARPLLAGHVDQHRQADVDILEVDHRLLVVAPAFRRQVTRRPQHHLRGTNKIYSSISS</sequence>
<organism evidence="2 3">
    <name type="scientific">Ananas comosus</name>
    <name type="common">Pineapple</name>
    <name type="synonym">Ananas ananas</name>
    <dbReference type="NCBI Taxonomy" id="4615"/>
    <lineage>
        <taxon>Eukaryota</taxon>
        <taxon>Viridiplantae</taxon>
        <taxon>Streptophyta</taxon>
        <taxon>Embryophyta</taxon>
        <taxon>Tracheophyta</taxon>
        <taxon>Spermatophyta</taxon>
        <taxon>Magnoliopsida</taxon>
        <taxon>Liliopsida</taxon>
        <taxon>Poales</taxon>
        <taxon>Bromeliaceae</taxon>
        <taxon>Bromelioideae</taxon>
        <taxon>Ananas</taxon>
    </lineage>
</organism>
<dbReference type="Proteomes" id="UP000092600">
    <property type="component" value="Unassembled WGS sequence"/>
</dbReference>
<proteinExistence type="predicted"/>
<protein>
    <submittedName>
        <fullName evidence="2">Uncharacterized protein</fullName>
    </submittedName>
</protein>
<feature type="compositionally biased region" description="Basic and acidic residues" evidence="1">
    <location>
        <begin position="72"/>
        <end position="84"/>
    </location>
</feature>
<feature type="compositionally biased region" description="Basic residues" evidence="1">
    <location>
        <begin position="116"/>
        <end position="127"/>
    </location>
</feature>
<feature type="region of interest" description="Disordered" evidence="1">
    <location>
        <begin position="1"/>
        <end position="127"/>
    </location>
</feature>
<feature type="compositionally biased region" description="Basic and acidic residues" evidence="1">
    <location>
        <begin position="143"/>
        <end position="153"/>
    </location>
</feature>
<feature type="compositionally biased region" description="Polar residues" evidence="1">
    <location>
        <begin position="1"/>
        <end position="11"/>
    </location>
</feature>
<reference evidence="2 3" key="1">
    <citation type="journal article" date="2016" name="DNA Res.">
        <title>The draft genome of MD-2 pineapple using hybrid error correction of long reads.</title>
        <authorList>
            <person name="Redwan R.M."/>
            <person name="Saidin A."/>
            <person name="Kumar S.V."/>
        </authorList>
    </citation>
    <scope>NUCLEOTIDE SEQUENCE [LARGE SCALE GENOMIC DNA]</scope>
    <source>
        <strain evidence="3">cv. MD2</strain>
        <tissue evidence="2">Leaf</tissue>
    </source>
</reference>
<gene>
    <name evidence="2" type="ORF">ACMD2_09841</name>
</gene>
<feature type="region of interest" description="Disordered" evidence="1">
    <location>
        <begin position="143"/>
        <end position="290"/>
    </location>
</feature>
<comment type="caution">
    <text evidence="2">The sequence shown here is derived from an EMBL/GenBank/DDBJ whole genome shotgun (WGS) entry which is preliminary data.</text>
</comment>
<accession>A0A199VK53</accession>
<evidence type="ECO:0000313" key="2">
    <source>
        <dbReference type="EMBL" id="OAY77547.1"/>
    </source>
</evidence>
<feature type="compositionally biased region" description="Basic and acidic residues" evidence="1">
    <location>
        <begin position="382"/>
        <end position="400"/>
    </location>
</feature>
<feature type="region of interest" description="Disordered" evidence="1">
    <location>
        <begin position="350"/>
        <end position="406"/>
    </location>
</feature>
<dbReference type="EMBL" id="LSRQ01001510">
    <property type="protein sequence ID" value="OAY77547.1"/>
    <property type="molecule type" value="Genomic_DNA"/>
</dbReference>
<dbReference type="AlphaFoldDB" id="A0A199VK53"/>